<evidence type="ECO:0000313" key="3">
    <source>
        <dbReference type="Proteomes" id="UP000216961"/>
    </source>
</evidence>
<dbReference type="AlphaFoldDB" id="A0AA91TW89"/>
<gene>
    <name evidence="2" type="ORF">CHH57_00355</name>
</gene>
<feature type="transmembrane region" description="Helical" evidence="1">
    <location>
        <begin position="7"/>
        <end position="24"/>
    </location>
</feature>
<dbReference type="RefSeq" id="WP_095328347.1">
    <property type="nucleotide sequence ID" value="NZ_CP026040.1"/>
</dbReference>
<dbReference type="Proteomes" id="UP000216961">
    <property type="component" value="Unassembled WGS sequence"/>
</dbReference>
<protein>
    <submittedName>
        <fullName evidence="2">Uncharacterized protein</fullName>
    </submittedName>
</protein>
<comment type="caution">
    <text evidence="2">The sequence shown here is derived from an EMBL/GenBank/DDBJ whole genome shotgun (WGS) entry which is preliminary data.</text>
</comment>
<keyword evidence="1" id="KW-0812">Transmembrane</keyword>
<keyword evidence="1" id="KW-0472">Membrane</keyword>
<proteinExistence type="predicted"/>
<dbReference type="EMBL" id="NPBQ01000002">
    <property type="protein sequence ID" value="PAD85289.1"/>
    <property type="molecule type" value="Genomic_DNA"/>
</dbReference>
<organism evidence="2 3">
    <name type="scientific">Niallia circulans</name>
    <name type="common">Bacillus circulans</name>
    <dbReference type="NCBI Taxonomy" id="1397"/>
    <lineage>
        <taxon>Bacteria</taxon>
        <taxon>Bacillati</taxon>
        <taxon>Bacillota</taxon>
        <taxon>Bacilli</taxon>
        <taxon>Bacillales</taxon>
        <taxon>Bacillaceae</taxon>
        <taxon>Niallia</taxon>
    </lineage>
</organism>
<evidence type="ECO:0000313" key="2">
    <source>
        <dbReference type="EMBL" id="PAD85289.1"/>
    </source>
</evidence>
<accession>A0AA91TW89</accession>
<evidence type="ECO:0000256" key="1">
    <source>
        <dbReference type="SAM" id="Phobius"/>
    </source>
</evidence>
<keyword evidence="1" id="KW-1133">Transmembrane helix</keyword>
<sequence>MNKLHLLIKILITGLGLLLILTNIDTLWYNVFIAFVIVYLICDLLLNMFRKKDNDGRVQ</sequence>
<reference evidence="2 3" key="1">
    <citation type="submission" date="2017-07" db="EMBL/GenBank/DDBJ databases">
        <title>Isolation and whole genome analysis of endospore-forming bacteria from heroin.</title>
        <authorList>
            <person name="Kalinowski J."/>
            <person name="Ahrens B."/>
            <person name="Al-Dilaimi A."/>
            <person name="Winkler A."/>
            <person name="Wibberg D."/>
            <person name="Schleenbecker U."/>
            <person name="Ruckert C."/>
            <person name="Wolfel R."/>
            <person name="Grass G."/>
        </authorList>
    </citation>
    <scope>NUCLEOTIDE SEQUENCE [LARGE SCALE GENOMIC DNA]</scope>
    <source>
        <strain evidence="2 3">7521-2</strain>
    </source>
</reference>
<name>A0AA91TW89_NIACI</name>
<feature type="transmembrane region" description="Helical" evidence="1">
    <location>
        <begin position="30"/>
        <end position="49"/>
    </location>
</feature>